<keyword evidence="9" id="KW-1185">Reference proteome</keyword>
<keyword evidence="4" id="KW-0594">Phospholipid biosynthesis</keyword>
<comment type="caution">
    <text evidence="8">The sequence shown here is derived from an EMBL/GenBank/DDBJ whole genome shotgun (WGS) entry which is preliminary data.</text>
</comment>
<keyword evidence="4" id="KW-0443">Lipid metabolism</keyword>
<dbReference type="InterPro" id="IPR004552">
    <property type="entry name" value="AGP_acyltrans"/>
</dbReference>
<evidence type="ECO:0000256" key="2">
    <source>
        <dbReference type="ARBA" id="ARBA00022679"/>
    </source>
</evidence>
<dbReference type="EC" id="2.3.1.51" evidence="4"/>
<dbReference type="InterPro" id="IPR002123">
    <property type="entry name" value="Plipid/glycerol_acylTrfase"/>
</dbReference>
<keyword evidence="3 4" id="KW-0012">Acyltransferase</keyword>
<dbReference type="Pfam" id="PF01553">
    <property type="entry name" value="Acyltransferase"/>
    <property type="match status" value="1"/>
</dbReference>
<proteinExistence type="inferred from homology"/>
<keyword evidence="6" id="KW-0472">Membrane</keyword>
<sequence>MAALLSMLKSLAYATLPFIALQYSPRGRYYTRIIIYGSALGFVATLGAFVAAGLSIVGRRYDVNYTVARTFYYIAGTMLGIRVEVEGEEWLRDSNDGGAQPGVLMGNHQSMLDLFPLGRVMPKRTSIMSKQSLQFTPLGPFMTMSGAIFIDRGNSARAMRSLDAAVKLMRTLRVSLWMYPEGTRHSSEHNDMLPFKKGGFHLAVQAGLPIIPVVTENYWRLYHKNEFESGTIRVRVLPPVPTTGLTVADIPALVTLVREQMLAALIDISVKAPPAPPAEKLAPLPDPGALSSVAAVVSDVVRDHSQAMPEDAVLEANSGIQSVPVSASRESLASSSFEGVAGSDNGVDTEEDDEGMVLVGRPT</sequence>
<evidence type="ECO:0000256" key="5">
    <source>
        <dbReference type="SAM" id="MobiDB-lite"/>
    </source>
</evidence>
<dbReference type="GO" id="GO:0005783">
    <property type="term" value="C:endoplasmic reticulum"/>
    <property type="evidence" value="ECO:0007669"/>
    <property type="project" value="TreeGrafter"/>
</dbReference>
<evidence type="ECO:0000256" key="1">
    <source>
        <dbReference type="ARBA" id="ARBA00008655"/>
    </source>
</evidence>
<evidence type="ECO:0000256" key="3">
    <source>
        <dbReference type="ARBA" id="ARBA00023315"/>
    </source>
</evidence>
<name>A0AAD6XVE6_9AGAR</name>
<dbReference type="PANTHER" id="PTHR10434">
    <property type="entry name" value="1-ACYL-SN-GLYCEROL-3-PHOSPHATE ACYLTRANSFERASE"/>
    <property type="match status" value="1"/>
</dbReference>
<dbReference type="PANTHER" id="PTHR10434:SF11">
    <property type="entry name" value="1-ACYL-SN-GLYCEROL-3-PHOSPHATE ACYLTRANSFERASE"/>
    <property type="match status" value="1"/>
</dbReference>
<comment type="similarity">
    <text evidence="1 4">Belongs to the 1-acyl-sn-glycerol-3-phosphate acyltransferase family.</text>
</comment>
<feature type="compositionally biased region" description="Low complexity" evidence="5">
    <location>
        <begin position="326"/>
        <end position="336"/>
    </location>
</feature>
<dbReference type="EMBL" id="JARJCN010000008">
    <property type="protein sequence ID" value="KAJ7098675.1"/>
    <property type="molecule type" value="Genomic_DNA"/>
</dbReference>
<protein>
    <recommendedName>
        <fullName evidence="4">1-acyl-sn-glycerol-3-phosphate acyltransferase</fullName>
        <ecNumber evidence="4">2.3.1.51</ecNumber>
    </recommendedName>
</protein>
<feature type="transmembrane region" description="Helical" evidence="6">
    <location>
        <begin position="33"/>
        <end position="57"/>
    </location>
</feature>
<dbReference type="SUPFAM" id="SSF69593">
    <property type="entry name" value="Glycerol-3-phosphate (1)-acyltransferase"/>
    <property type="match status" value="1"/>
</dbReference>
<keyword evidence="4" id="KW-1208">Phospholipid metabolism</keyword>
<comment type="catalytic activity">
    <reaction evidence="4">
        <text>a 1-acyl-sn-glycero-3-phosphate + an acyl-CoA = a 1,2-diacyl-sn-glycero-3-phosphate + CoA</text>
        <dbReference type="Rhea" id="RHEA:19709"/>
        <dbReference type="ChEBI" id="CHEBI:57287"/>
        <dbReference type="ChEBI" id="CHEBI:57970"/>
        <dbReference type="ChEBI" id="CHEBI:58342"/>
        <dbReference type="ChEBI" id="CHEBI:58608"/>
        <dbReference type="EC" id="2.3.1.51"/>
    </reaction>
</comment>
<keyword evidence="2 4" id="KW-0808">Transferase</keyword>
<evidence type="ECO:0000256" key="6">
    <source>
        <dbReference type="SAM" id="Phobius"/>
    </source>
</evidence>
<dbReference type="GO" id="GO:0003841">
    <property type="term" value="F:1-acylglycerol-3-phosphate O-acyltransferase activity"/>
    <property type="evidence" value="ECO:0007669"/>
    <property type="project" value="UniProtKB-UniRule"/>
</dbReference>
<dbReference type="GO" id="GO:0006654">
    <property type="term" value="P:phosphatidic acid biosynthetic process"/>
    <property type="evidence" value="ECO:0007669"/>
    <property type="project" value="TreeGrafter"/>
</dbReference>
<feature type="domain" description="Phospholipid/glycerol acyltransferase" evidence="7">
    <location>
        <begin position="102"/>
        <end position="218"/>
    </location>
</feature>
<feature type="region of interest" description="Disordered" evidence="5">
    <location>
        <begin position="324"/>
        <end position="363"/>
    </location>
</feature>
<dbReference type="GO" id="GO:0016020">
    <property type="term" value="C:membrane"/>
    <property type="evidence" value="ECO:0007669"/>
    <property type="project" value="InterPro"/>
</dbReference>
<organism evidence="8 9">
    <name type="scientific">Mycena belliarum</name>
    <dbReference type="NCBI Taxonomy" id="1033014"/>
    <lineage>
        <taxon>Eukaryota</taxon>
        <taxon>Fungi</taxon>
        <taxon>Dikarya</taxon>
        <taxon>Basidiomycota</taxon>
        <taxon>Agaricomycotina</taxon>
        <taxon>Agaricomycetes</taxon>
        <taxon>Agaricomycetidae</taxon>
        <taxon>Agaricales</taxon>
        <taxon>Marasmiineae</taxon>
        <taxon>Mycenaceae</taxon>
        <taxon>Mycena</taxon>
    </lineage>
</organism>
<dbReference type="AlphaFoldDB" id="A0AAD6XVE6"/>
<evidence type="ECO:0000256" key="4">
    <source>
        <dbReference type="RuleBase" id="RU361267"/>
    </source>
</evidence>
<accession>A0AAD6XVE6</accession>
<dbReference type="Proteomes" id="UP001222325">
    <property type="component" value="Unassembled WGS sequence"/>
</dbReference>
<evidence type="ECO:0000313" key="9">
    <source>
        <dbReference type="Proteomes" id="UP001222325"/>
    </source>
</evidence>
<keyword evidence="4" id="KW-0444">Lipid biosynthesis</keyword>
<gene>
    <name evidence="8" type="ORF">B0H15DRAFT_586832</name>
</gene>
<comment type="domain">
    <text evidence="4">The HXXXXD motif is essential for acyltransferase activity and may constitute the binding site for the phosphate moiety of the glycerol-3-phosphate.</text>
</comment>
<keyword evidence="6" id="KW-1133">Transmembrane helix</keyword>
<reference evidence="8" key="1">
    <citation type="submission" date="2023-03" db="EMBL/GenBank/DDBJ databases">
        <title>Massive genome expansion in bonnet fungi (Mycena s.s.) driven by repeated elements and novel gene families across ecological guilds.</title>
        <authorList>
            <consortium name="Lawrence Berkeley National Laboratory"/>
            <person name="Harder C.B."/>
            <person name="Miyauchi S."/>
            <person name="Viragh M."/>
            <person name="Kuo A."/>
            <person name="Thoen E."/>
            <person name="Andreopoulos B."/>
            <person name="Lu D."/>
            <person name="Skrede I."/>
            <person name="Drula E."/>
            <person name="Henrissat B."/>
            <person name="Morin E."/>
            <person name="Kohler A."/>
            <person name="Barry K."/>
            <person name="LaButti K."/>
            <person name="Morin E."/>
            <person name="Salamov A."/>
            <person name="Lipzen A."/>
            <person name="Mereny Z."/>
            <person name="Hegedus B."/>
            <person name="Baldrian P."/>
            <person name="Stursova M."/>
            <person name="Weitz H."/>
            <person name="Taylor A."/>
            <person name="Grigoriev I.V."/>
            <person name="Nagy L.G."/>
            <person name="Martin F."/>
            <person name="Kauserud H."/>
        </authorList>
    </citation>
    <scope>NUCLEOTIDE SEQUENCE</scope>
    <source>
        <strain evidence="8">CBHHK173m</strain>
    </source>
</reference>
<dbReference type="CDD" id="cd07989">
    <property type="entry name" value="LPLAT_AGPAT-like"/>
    <property type="match status" value="1"/>
</dbReference>
<dbReference type="SMART" id="SM00563">
    <property type="entry name" value="PlsC"/>
    <property type="match status" value="1"/>
</dbReference>
<keyword evidence="6" id="KW-0812">Transmembrane</keyword>
<dbReference type="NCBIfam" id="TIGR00530">
    <property type="entry name" value="AGP_acyltrn"/>
    <property type="match status" value="1"/>
</dbReference>
<evidence type="ECO:0000259" key="7">
    <source>
        <dbReference type="SMART" id="SM00563"/>
    </source>
</evidence>
<evidence type="ECO:0000313" key="8">
    <source>
        <dbReference type="EMBL" id="KAJ7098675.1"/>
    </source>
</evidence>